<accession>A0A133N1D3</accession>
<evidence type="ECO:0000313" key="1">
    <source>
        <dbReference type="EMBL" id="KXA10122.1"/>
    </source>
</evidence>
<dbReference type="EMBL" id="LRPU01000110">
    <property type="protein sequence ID" value="KXA10122.1"/>
    <property type="molecule type" value="Genomic_DNA"/>
</dbReference>
<comment type="caution">
    <text evidence="1">The sequence shown here is derived from an EMBL/GenBank/DDBJ whole genome shotgun (WGS) entry which is preliminary data.</text>
</comment>
<evidence type="ECO:0000313" key="2">
    <source>
        <dbReference type="Proteomes" id="UP000070646"/>
    </source>
</evidence>
<proteinExistence type="predicted"/>
<dbReference type="RefSeq" id="WP_060796161.1">
    <property type="nucleotide sequence ID" value="NZ_KQ956249.1"/>
</dbReference>
<reference evidence="1 2" key="1">
    <citation type="submission" date="2016-01" db="EMBL/GenBank/DDBJ databases">
        <authorList>
            <person name="Oliw E.H."/>
        </authorList>
    </citation>
    <scope>NUCLEOTIDE SEQUENCE [LARGE SCALE GENOMIC DNA]</scope>
    <source>
        <strain evidence="1 2">MJR7757A</strain>
    </source>
</reference>
<sequence length="98" mass="11018">MSSITTIISNSDGKASLTQMDSKGFRFEEVKTSIEKLDVSKCEKIPEFIAIIGNKLNEAIEVINILKAENEVLKNKIETKVSLQDIDNSLSKIKRFEK</sequence>
<organism evidence="1 2">
    <name type="scientific">Clostridium perfringens</name>
    <dbReference type="NCBI Taxonomy" id="1502"/>
    <lineage>
        <taxon>Bacteria</taxon>
        <taxon>Bacillati</taxon>
        <taxon>Bacillota</taxon>
        <taxon>Clostridia</taxon>
        <taxon>Eubacteriales</taxon>
        <taxon>Clostridiaceae</taxon>
        <taxon>Clostridium</taxon>
    </lineage>
</organism>
<dbReference type="PATRIC" id="fig|1502.174.peg.2150"/>
<gene>
    <name evidence="1" type="ORF">HMPREF3222_02136</name>
</gene>
<dbReference type="AlphaFoldDB" id="A0A133N1D3"/>
<protein>
    <submittedName>
        <fullName evidence="1">Uncharacterized protein</fullName>
    </submittedName>
</protein>
<name>A0A133N1D3_CLOPF</name>
<dbReference type="Proteomes" id="UP000070646">
    <property type="component" value="Unassembled WGS sequence"/>
</dbReference>